<dbReference type="EMBL" id="CAJHJT010000012">
    <property type="protein sequence ID" value="CAD6999804.1"/>
    <property type="molecule type" value="Genomic_DNA"/>
</dbReference>
<dbReference type="AlphaFoldDB" id="A0A811ULY3"/>
<name>A0A811ULY3_CERCA</name>
<gene>
    <name evidence="1" type="ORF">CCAP1982_LOCUS8320</name>
</gene>
<comment type="caution">
    <text evidence="1">The sequence shown here is derived from an EMBL/GenBank/DDBJ whole genome shotgun (WGS) entry which is preliminary data.</text>
</comment>
<evidence type="ECO:0000313" key="2">
    <source>
        <dbReference type="Proteomes" id="UP000606786"/>
    </source>
</evidence>
<proteinExistence type="predicted"/>
<dbReference type="Proteomes" id="UP000606786">
    <property type="component" value="Unassembled WGS sequence"/>
</dbReference>
<evidence type="ECO:0000313" key="1">
    <source>
        <dbReference type="EMBL" id="CAD6999804.1"/>
    </source>
</evidence>
<protein>
    <submittedName>
        <fullName evidence="1">(Mediterranean fruit fly) hypothetical protein</fullName>
    </submittedName>
</protein>
<feature type="non-terminal residue" evidence="1">
    <location>
        <position position="1"/>
    </location>
</feature>
<feature type="non-terminal residue" evidence="1">
    <location>
        <position position="85"/>
    </location>
</feature>
<keyword evidence="2" id="KW-1185">Reference proteome</keyword>
<reference evidence="1" key="1">
    <citation type="submission" date="2020-11" db="EMBL/GenBank/DDBJ databases">
        <authorList>
            <person name="Whitehead M."/>
        </authorList>
    </citation>
    <scope>NUCLEOTIDE SEQUENCE</scope>
    <source>
        <strain evidence="1">EGII</strain>
    </source>
</reference>
<accession>A0A811ULY3</accession>
<sequence>FPAKATNVTAYVAAQVCNCTRHVARVIPGVCKQQKRFVTLNEIFQSNACAPVQPCRARYESELLTVTKRDEGNKCFACIVSEVAV</sequence>
<organism evidence="1 2">
    <name type="scientific">Ceratitis capitata</name>
    <name type="common">Mediterranean fruit fly</name>
    <name type="synonym">Tephritis capitata</name>
    <dbReference type="NCBI Taxonomy" id="7213"/>
    <lineage>
        <taxon>Eukaryota</taxon>
        <taxon>Metazoa</taxon>
        <taxon>Ecdysozoa</taxon>
        <taxon>Arthropoda</taxon>
        <taxon>Hexapoda</taxon>
        <taxon>Insecta</taxon>
        <taxon>Pterygota</taxon>
        <taxon>Neoptera</taxon>
        <taxon>Endopterygota</taxon>
        <taxon>Diptera</taxon>
        <taxon>Brachycera</taxon>
        <taxon>Muscomorpha</taxon>
        <taxon>Tephritoidea</taxon>
        <taxon>Tephritidae</taxon>
        <taxon>Ceratitis</taxon>
        <taxon>Ceratitis</taxon>
    </lineage>
</organism>